<sequence length="160" mass="18235">MDVLSTFKESKAAIDEIAKTLFDMFESNDIYKIISHSDISYLDFTEHRTDDSLVMVNLYNYSDVNPRISFEADRAKILSCDESTIDMWHKASLDIIEAANTAKALKFLKDFTMSDHGLIHVIISNYEKLSEAGKTNQEIAEMSAKFISLAMAQKYKQSQK</sequence>
<keyword evidence="2" id="KW-1185">Reference proteome</keyword>
<accession>A0A345AUP1</accession>
<organism evidence="1 2">
    <name type="scientific">Acinetobacter phage vB_ApiM_fHyAci03</name>
    <dbReference type="NCBI Taxonomy" id="2269366"/>
    <lineage>
        <taxon>Viruses</taxon>
        <taxon>Duplodnaviria</taxon>
        <taxon>Heunggongvirae</taxon>
        <taxon>Uroviricota</taxon>
        <taxon>Caudoviricetes</taxon>
        <taxon>Pantevenvirales</taxon>
        <taxon>Straboviridae</taxon>
        <taxon>Twarogvirinae</taxon>
        <taxon>Lazarusvirus</taxon>
        <taxon>Lazarusvirus fhyacithree</taxon>
    </lineage>
</organism>
<name>A0A345AUP1_9CAUD</name>
<evidence type="ECO:0000313" key="2">
    <source>
        <dbReference type="Proteomes" id="UP000255697"/>
    </source>
</evidence>
<reference evidence="2" key="1">
    <citation type="submission" date="2018-06" db="EMBL/GenBank/DDBJ databases">
        <title>Whole genome analysis of phage vB_ApiM_fHyAci03 infecting Acinetobacter pittii.</title>
        <authorList>
            <person name="Kiljunen S."/>
            <person name="Wicklund A."/>
            <person name="Skurnik M."/>
        </authorList>
    </citation>
    <scope>NUCLEOTIDE SEQUENCE [LARGE SCALE GENOMIC DNA]</scope>
</reference>
<dbReference type="Proteomes" id="UP000255697">
    <property type="component" value="Segment"/>
</dbReference>
<dbReference type="EMBL" id="MH460829">
    <property type="protein sequence ID" value="AXF40624.1"/>
    <property type="molecule type" value="Genomic_DNA"/>
</dbReference>
<gene>
    <name evidence="1" type="ORF">Ac3_055</name>
</gene>
<proteinExistence type="predicted"/>
<evidence type="ECO:0000313" key="1">
    <source>
        <dbReference type="EMBL" id="AXF40624.1"/>
    </source>
</evidence>
<protein>
    <submittedName>
        <fullName evidence="1">Uncharacterized protein</fullName>
    </submittedName>
</protein>